<feature type="transmembrane region" description="Helical" evidence="1">
    <location>
        <begin position="190"/>
        <end position="213"/>
    </location>
</feature>
<evidence type="ECO:0000313" key="3">
    <source>
        <dbReference type="EMBL" id="CAF3960828.1"/>
    </source>
</evidence>
<proteinExistence type="predicted"/>
<accession>A0A816TIR1</accession>
<evidence type="ECO:0000256" key="1">
    <source>
        <dbReference type="SAM" id="Phobius"/>
    </source>
</evidence>
<dbReference type="Proteomes" id="UP000663842">
    <property type="component" value="Unassembled WGS sequence"/>
</dbReference>
<evidence type="ECO:0000313" key="2">
    <source>
        <dbReference type="EMBL" id="CAF2092505.1"/>
    </source>
</evidence>
<comment type="caution">
    <text evidence="2">The sequence shown here is derived from an EMBL/GenBank/DDBJ whole genome shotgun (WGS) entry which is preliminary data.</text>
</comment>
<gene>
    <name evidence="3" type="ORF">UXM345_LOCUS13904</name>
    <name evidence="2" type="ORF">XDN619_LOCUS16920</name>
</gene>
<keyword evidence="1" id="KW-1133">Transmembrane helix</keyword>
<sequence length="280" mass="33637">MASRERINDAWRGICKFKFHCVELRFFNTRAFEYFFKHYYYRLTEFFKISINSETSNTLYIILKRDKFEKLNLTYIQSFIKSNGIDYSYLFFILYQHRQERLLDLQTDRLNIPLTGIKIKLYCDKYTILDYYISRQNESEFHSNKCVKIISNSSKQYSSELTTMMTTTTTTNSSMIIYKKIKNRVTITNIFLFITGLIIFLLCILFIFLNLFVRYDKWKNHHDFNQRSSIVLSTFSVDSFDTLKDDNSYFERKKPRQLLTKSSRSGSYSIFNDAEVTDIH</sequence>
<dbReference type="Proteomes" id="UP000663887">
    <property type="component" value="Unassembled WGS sequence"/>
</dbReference>
<name>A0A816TIR1_9BILA</name>
<reference evidence="2" key="1">
    <citation type="submission" date="2021-02" db="EMBL/GenBank/DDBJ databases">
        <authorList>
            <person name="Nowell W R."/>
        </authorList>
    </citation>
    <scope>NUCLEOTIDE SEQUENCE</scope>
</reference>
<organism evidence="2 4">
    <name type="scientific">Rotaria magnacalcarata</name>
    <dbReference type="NCBI Taxonomy" id="392030"/>
    <lineage>
        <taxon>Eukaryota</taxon>
        <taxon>Metazoa</taxon>
        <taxon>Spiralia</taxon>
        <taxon>Gnathifera</taxon>
        <taxon>Rotifera</taxon>
        <taxon>Eurotatoria</taxon>
        <taxon>Bdelloidea</taxon>
        <taxon>Philodinida</taxon>
        <taxon>Philodinidae</taxon>
        <taxon>Rotaria</taxon>
    </lineage>
</organism>
<dbReference type="EMBL" id="CAJNRG010007241">
    <property type="protein sequence ID" value="CAF2092505.1"/>
    <property type="molecule type" value="Genomic_DNA"/>
</dbReference>
<protein>
    <submittedName>
        <fullName evidence="2">Uncharacterized protein</fullName>
    </submittedName>
</protein>
<keyword evidence="1" id="KW-0812">Transmembrane</keyword>
<dbReference type="EMBL" id="CAJOBF010001536">
    <property type="protein sequence ID" value="CAF3960828.1"/>
    <property type="molecule type" value="Genomic_DNA"/>
</dbReference>
<evidence type="ECO:0000313" key="4">
    <source>
        <dbReference type="Proteomes" id="UP000663887"/>
    </source>
</evidence>
<dbReference type="AlphaFoldDB" id="A0A816TIR1"/>
<keyword evidence="1" id="KW-0472">Membrane</keyword>